<dbReference type="RefSeq" id="WP_013556240.1">
    <property type="nucleotide sequence ID" value="NC_014958.1"/>
</dbReference>
<dbReference type="HOGENOM" id="CLU_206433_0_0_0"/>
<dbReference type="KEGG" id="dmr:Deima_1082"/>
<reference evidence="1 2" key="1">
    <citation type="journal article" date="2011" name="Stand. Genomic Sci.">
        <title>Complete genome sequence of Deinococcus maricopensis type strain (LB-34).</title>
        <authorList>
            <person name="Pukall R."/>
            <person name="Zeytun A."/>
            <person name="Lucas S."/>
            <person name="Lapidus A."/>
            <person name="Hammon N."/>
            <person name="Deshpande S."/>
            <person name="Nolan M."/>
            <person name="Cheng J.F."/>
            <person name="Pitluck S."/>
            <person name="Liolios K."/>
            <person name="Pagani I."/>
            <person name="Mikhailova N."/>
            <person name="Ivanova N."/>
            <person name="Mavromatis K."/>
            <person name="Pati A."/>
            <person name="Tapia R."/>
            <person name="Han C."/>
            <person name="Goodwin L."/>
            <person name="Chen A."/>
            <person name="Palaniappan K."/>
            <person name="Land M."/>
            <person name="Hauser L."/>
            <person name="Chang Y.J."/>
            <person name="Jeffries C.D."/>
            <person name="Brambilla E.M."/>
            <person name="Rohde M."/>
            <person name="Goker M."/>
            <person name="Detter J.C."/>
            <person name="Woyke T."/>
            <person name="Bristow J."/>
            <person name="Eisen J.A."/>
            <person name="Markowitz V."/>
            <person name="Hugenholtz P."/>
            <person name="Kyrpides N.C."/>
            <person name="Klenk H.P."/>
        </authorList>
    </citation>
    <scope>NUCLEOTIDE SEQUENCE [LARGE SCALE GENOMIC DNA]</scope>
    <source>
        <strain evidence="2">DSM 21211 / LMG 22137 / NRRL B-23946 / LB-34</strain>
    </source>
</reference>
<gene>
    <name evidence="1" type="ordered locus">Deima_1082</name>
</gene>
<evidence type="ECO:0000313" key="1">
    <source>
        <dbReference type="EMBL" id="ADV66735.1"/>
    </source>
</evidence>
<dbReference type="EMBL" id="CP002454">
    <property type="protein sequence ID" value="ADV66735.1"/>
    <property type="molecule type" value="Genomic_DNA"/>
</dbReference>
<protein>
    <submittedName>
        <fullName evidence="1">Uncharacterized protein</fullName>
    </submittedName>
</protein>
<accession>E8U6P6</accession>
<reference evidence="2" key="2">
    <citation type="submission" date="2011-01" db="EMBL/GenBank/DDBJ databases">
        <title>The complete genome of Deinococcus maricopensis DSM 21211.</title>
        <authorList>
            <consortium name="US DOE Joint Genome Institute (JGI-PGF)"/>
            <person name="Lucas S."/>
            <person name="Copeland A."/>
            <person name="Lapidus A."/>
            <person name="Goodwin L."/>
            <person name="Pitluck S."/>
            <person name="Kyrpides N."/>
            <person name="Mavromatis K."/>
            <person name="Pagani I."/>
            <person name="Ivanova N."/>
            <person name="Ovchinnikova G."/>
            <person name="Zeytun A."/>
            <person name="Detter J.C."/>
            <person name="Han C."/>
            <person name="Land M."/>
            <person name="Hauser L."/>
            <person name="Markowitz V."/>
            <person name="Cheng J.-F."/>
            <person name="Hugenholtz P."/>
            <person name="Woyke T."/>
            <person name="Wu D."/>
            <person name="Pukall R."/>
            <person name="Gehrich-Schroeter G."/>
            <person name="Brambilla E."/>
            <person name="Klenk H.-P."/>
            <person name="Eisen J.A."/>
        </authorList>
    </citation>
    <scope>NUCLEOTIDE SEQUENCE [LARGE SCALE GENOMIC DNA]</scope>
    <source>
        <strain evidence="2">DSM 21211 / LMG 22137 / NRRL B-23946 / LB-34</strain>
    </source>
</reference>
<name>E8U6P6_DEIML</name>
<dbReference type="STRING" id="709986.Deima_1082"/>
<dbReference type="Proteomes" id="UP000008635">
    <property type="component" value="Chromosome"/>
</dbReference>
<evidence type="ECO:0000313" key="2">
    <source>
        <dbReference type="Proteomes" id="UP000008635"/>
    </source>
</evidence>
<dbReference type="AlphaFoldDB" id="E8U6P6"/>
<keyword evidence="2" id="KW-1185">Reference proteome</keyword>
<sequence length="65" mass="7191">MADELEGWLARLARVHGLNAHDVHAAPEERVRAFTQAVVEELAARGRLDGPQTLGCYAVRRSSEH</sequence>
<organism evidence="1 2">
    <name type="scientific">Deinococcus maricopensis (strain DSM 21211 / LMG 22137 / NRRL B-23946 / LB-34)</name>
    <dbReference type="NCBI Taxonomy" id="709986"/>
    <lineage>
        <taxon>Bacteria</taxon>
        <taxon>Thermotogati</taxon>
        <taxon>Deinococcota</taxon>
        <taxon>Deinococci</taxon>
        <taxon>Deinococcales</taxon>
        <taxon>Deinococcaceae</taxon>
        <taxon>Deinococcus</taxon>
    </lineage>
</organism>
<proteinExistence type="predicted"/>